<evidence type="ECO:0000256" key="2">
    <source>
        <dbReference type="ARBA" id="ARBA00009142"/>
    </source>
</evidence>
<feature type="transmembrane region" description="Helical" evidence="8">
    <location>
        <begin position="41"/>
        <end position="66"/>
    </location>
</feature>
<keyword evidence="8" id="KW-0997">Cell inner membrane</keyword>
<dbReference type="Pfam" id="PF01925">
    <property type="entry name" value="TauE"/>
    <property type="match status" value="1"/>
</dbReference>
<dbReference type="Proteomes" id="UP000004116">
    <property type="component" value="Unassembled WGS sequence"/>
</dbReference>
<feature type="non-terminal residue" evidence="9">
    <location>
        <position position="222"/>
    </location>
</feature>
<dbReference type="GO" id="GO:0005886">
    <property type="term" value="C:plasma membrane"/>
    <property type="evidence" value="ECO:0007669"/>
    <property type="project" value="UniProtKB-SubCell"/>
</dbReference>
<comment type="caution">
    <text evidence="9">The sequence shown here is derived from an EMBL/GenBank/DDBJ whole genome shotgun (WGS) entry which is preliminary data.</text>
</comment>
<feature type="transmembrane region" description="Helical" evidence="8">
    <location>
        <begin position="72"/>
        <end position="89"/>
    </location>
</feature>
<dbReference type="PANTHER" id="PTHR30269">
    <property type="entry name" value="TRANSMEMBRANE PROTEIN YFCA"/>
    <property type="match status" value="1"/>
</dbReference>
<feature type="transmembrane region" description="Helical" evidence="8">
    <location>
        <begin position="164"/>
        <end position="186"/>
    </location>
</feature>
<organism evidence="9 10">
    <name type="scientific">Candidatus Regiella insecticola 5.15</name>
    <dbReference type="NCBI Taxonomy" id="1005043"/>
    <lineage>
        <taxon>Bacteria</taxon>
        <taxon>Pseudomonadati</taxon>
        <taxon>Pseudomonadota</taxon>
        <taxon>Gammaproteobacteria</taxon>
        <taxon>Enterobacterales</taxon>
        <taxon>Enterobacteriaceae</taxon>
        <taxon>aphid secondary symbionts</taxon>
        <taxon>Candidatus Regiella</taxon>
    </lineage>
</organism>
<keyword evidence="6 8" id="KW-1133">Transmembrane helix</keyword>
<name>G2H238_9ENTR</name>
<keyword evidence="3" id="KW-0813">Transport</keyword>
<evidence type="ECO:0000256" key="3">
    <source>
        <dbReference type="ARBA" id="ARBA00022448"/>
    </source>
</evidence>
<dbReference type="EMBL" id="AGCA01000506">
    <property type="protein sequence ID" value="EGY27942.1"/>
    <property type="molecule type" value="Genomic_DNA"/>
</dbReference>
<evidence type="ECO:0000256" key="7">
    <source>
        <dbReference type="ARBA" id="ARBA00023136"/>
    </source>
</evidence>
<keyword evidence="5 8" id="KW-0812">Transmembrane</keyword>
<dbReference type="InterPro" id="IPR052017">
    <property type="entry name" value="TSUP"/>
</dbReference>
<sequence length="222" mass="23747">MILIPVFLMIGLPPHFALGQEKLVSTVGTLSAIRNFIKSSAIVWAIVPTGIFFALLGAFIGAKAILWLPTDSIHYVILVMLPIGLFATLKGKKQDTNSEEAINEVAIKKSLLVASLVCLLVGFYDGFFGPGAGSFFIIALCLLNNMTLLKASATAKIFNFSSNIGAFVAFLMAGQMAFTIGCPMMIASLLGNHLGSLHAIKSDGKIIKKVLMLTVTSMMIYI</sequence>
<accession>G2H238</accession>
<comment type="subcellular location">
    <subcellularLocation>
        <location evidence="8">Cell inner membrane</location>
        <topology evidence="8">Multi-pass membrane protein</topology>
    </subcellularLocation>
    <subcellularLocation>
        <location evidence="1">Cell membrane</location>
        <topology evidence="1">Multi-pass membrane protein</topology>
    </subcellularLocation>
</comment>
<comment type="similarity">
    <text evidence="2 8">Belongs to the 4-toluene sulfonate uptake permease (TSUP) (TC 2.A.102) family.</text>
</comment>
<evidence type="ECO:0000313" key="9">
    <source>
        <dbReference type="EMBL" id="EGY27942.1"/>
    </source>
</evidence>
<dbReference type="PANTHER" id="PTHR30269:SF0">
    <property type="entry name" value="MEMBRANE TRANSPORTER PROTEIN YFCA-RELATED"/>
    <property type="match status" value="1"/>
</dbReference>
<evidence type="ECO:0000256" key="4">
    <source>
        <dbReference type="ARBA" id="ARBA00022475"/>
    </source>
</evidence>
<feature type="transmembrane region" description="Helical" evidence="8">
    <location>
        <begin position="133"/>
        <end position="152"/>
    </location>
</feature>
<evidence type="ECO:0000256" key="1">
    <source>
        <dbReference type="ARBA" id="ARBA00004651"/>
    </source>
</evidence>
<dbReference type="InterPro" id="IPR002781">
    <property type="entry name" value="TM_pro_TauE-like"/>
</dbReference>
<dbReference type="AlphaFoldDB" id="G2H238"/>
<feature type="transmembrane region" description="Helical" evidence="8">
    <location>
        <begin position="110"/>
        <end position="127"/>
    </location>
</feature>
<keyword evidence="10" id="KW-1185">Reference proteome</keyword>
<reference evidence="9 10" key="1">
    <citation type="journal article" date="2012" name="Genome Res.">
        <title>Genomic basis of endosymbiont-conferred protection against an insect parasitoid.</title>
        <authorList>
            <person name="Hansen A.K."/>
            <person name="Vorburger C."/>
            <person name="Moran N.A."/>
        </authorList>
    </citation>
    <scope>NUCLEOTIDE SEQUENCE [LARGE SCALE GENOMIC DNA]</scope>
    <source>
        <strain evidence="10">R5.15</strain>
    </source>
</reference>
<evidence type="ECO:0000256" key="6">
    <source>
        <dbReference type="ARBA" id="ARBA00022989"/>
    </source>
</evidence>
<evidence type="ECO:0000256" key="8">
    <source>
        <dbReference type="RuleBase" id="RU363041"/>
    </source>
</evidence>
<gene>
    <name evidence="9" type="ORF">Rin_00021350</name>
</gene>
<proteinExistence type="inferred from homology"/>
<keyword evidence="4 8" id="KW-1003">Cell membrane</keyword>
<evidence type="ECO:0000313" key="10">
    <source>
        <dbReference type="Proteomes" id="UP000004116"/>
    </source>
</evidence>
<protein>
    <recommendedName>
        <fullName evidence="8">Probable membrane transporter protein</fullName>
    </recommendedName>
</protein>
<keyword evidence="7 8" id="KW-0472">Membrane</keyword>
<evidence type="ECO:0000256" key="5">
    <source>
        <dbReference type="ARBA" id="ARBA00022692"/>
    </source>
</evidence>